<dbReference type="Pfam" id="PF15708">
    <property type="entry name" value="PRR20"/>
    <property type="match status" value="1"/>
</dbReference>
<evidence type="ECO:0000256" key="1">
    <source>
        <dbReference type="ARBA" id="ARBA00005946"/>
    </source>
</evidence>
<gene>
    <name evidence="3" type="ORF">H920_00203</name>
</gene>
<organism evidence="3 4">
    <name type="scientific">Fukomys damarensis</name>
    <name type="common">Damaraland mole rat</name>
    <name type="synonym">Cryptomys damarensis</name>
    <dbReference type="NCBI Taxonomy" id="885580"/>
    <lineage>
        <taxon>Eukaryota</taxon>
        <taxon>Metazoa</taxon>
        <taxon>Chordata</taxon>
        <taxon>Craniata</taxon>
        <taxon>Vertebrata</taxon>
        <taxon>Euteleostomi</taxon>
        <taxon>Mammalia</taxon>
        <taxon>Eutheria</taxon>
        <taxon>Euarchontoglires</taxon>
        <taxon>Glires</taxon>
        <taxon>Rodentia</taxon>
        <taxon>Hystricomorpha</taxon>
        <taxon>Bathyergidae</taxon>
        <taxon>Fukomys</taxon>
    </lineage>
</organism>
<keyword evidence="4" id="KW-1185">Reference proteome</keyword>
<evidence type="ECO:0000313" key="3">
    <source>
        <dbReference type="EMBL" id="KFO38359.1"/>
    </source>
</evidence>
<accession>A0A091E1W6</accession>
<proteinExistence type="inferred from homology"/>
<dbReference type="EMBL" id="KN120539">
    <property type="protein sequence ID" value="KFO38359.1"/>
    <property type="molecule type" value="Genomic_DNA"/>
</dbReference>
<comment type="similarity">
    <text evidence="1">Belongs to the PRR20 family.</text>
</comment>
<reference evidence="3 4" key="1">
    <citation type="submission" date="2013-11" db="EMBL/GenBank/DDBJ databases">
        <title>The Damaraland mole rat (Fukomys damarensis) genome and evolution of African mole rats.</title>
        <authorList>
            <person name="Gladyshev V.N."/>
            <person name="Fang X."/>
        </authorList>
    </citation>
    <scope>NUCLEOTIDE SEQUENCE [LARGE SCALE GENOMIC DNA]</scope>
    <source>
        <tissue evidence="3">Liver</tissue>
    </source>
</reference>
<feature type="compositionally biased region" description="Basic and acidic residues" evidence="2">
    <location>
        <begin position="98"/>
        <end position="108"/>
    </location>
</feature>
<dbReference type="Proteomes" id="UP000028990">
    <property type="component" value="Unassembled WGS sequence"/>
</dbReference>
<dbReference type="PANTHER" id="PTHR38819">
    <property type="entry name" value="PROLINE-RICH PROTEIN 20A-RELATED"/>
    <property type="match status" value="1"/>
</dbReference>
<evidence type="ECO:0000313" key="4">
    <source>
        <dbReference type="Proteomes" id="UP000028990"/>
    </source>
</evidence>
<dbReference type="InterPro" id="IPR031439">
    <property type="entry name" value="PRR20"/>
</dbReference>
<name>A0A091E1W6_FUKDA</name>
<dbReference type="AlphaFoldDB" id="A0A091E1W6"/>
<sequence length="302" mass="33473">MAPPVRECMRASACAHTLVCTEGWSKDCILVTPGAILELHSLRPPRSALREGEAHIATALDSGIFWEEEALVQLGSPMEEQRPRKRPRTVAPDPASEGDPRESDHPNVEFEDLGEADGPAESGQPKKPIAYVNPMRFEVPVRTEPAGPTQRGRIQRRPQQAERAHTQGQGRRAGRHRHWETDSREQLERSQEPVHGQLVGQEEPGHRVDPEASWTSAFSFITASTVREDELLGRSSHSNQLAGAIREPPPVSGYWAVTGRQISAIYPYIGFIPLFGSSLYFVETPFGTHVFGVPVFFTNIAH</sequence>
<evidence type="ECO:0000256" key="2">
    <source>
        <dbReference type="SAM" id="MobiDB-lite"/>
    </source>
</evidence>
<feature type="compositionally biased region" description="Basic and acidic residues" evidence="2">
    <location>
        <begin position="179"/>
        <end position="192"/>
    </location>
</feature>
<feature type="region of interest" description="Disordered" evidence="2">
    <location>
        <begin position="75"/>
        <end position="210"/>
    </location>
</feature>
<protein>
    <submittedName>
        <fullName evidence="3">Proline-rich protein 20E</fullName>
    </submittedName>
</protein>
<dbReference type="PANTHER" id="PTHR38819:SF1">
    <property type="entry name" value="PROLINE-RICH PROTEIN 20G"/>
    <property type="match status" value="1"/>
</dbReference>